<gene>
    <name evidence="2" type="ORF">ES288_A12G230400v1</name>
</gene>
<accession>A0A5D2EC31</accession>
<keyword evidence="3" id="KW-1185">Reference proteome</keyword>
<feature type="transmembrane region" description="Helical" evidence="1">
    <location>
        <begin position="71"/>
        <end position="91"/>
    </location>
</feature>
<name>A0A5D2EC31_GOSDA</name>
<sequence>MVVNRIFNFTLFFFPLSFYHFVLLPSCPFSLFPISKTQIPSSPHHHLHRSTSTDPPKSQLSVGHLQLASSLAQLLHFCLFICSLGSLFFTAR</sequence>
<keyword evidence="1" id="KW-0472">Membrane</keyword>
<dbReference type="AlphaFoldDB" id="A0A5D2EC31"/>
<dbReference type="EMBL" id="CM017699">
    <property type="protein sequence ID" value="TYG91024.1"/>
    <property type="molecule type" value="Genomic_DNA"/>
</dbReference>
<feature type="transmembrane region" description="Helical" evidence="1">
    <location>
        <begin position="12"/>
        <end position="34"/>
    </location>
</feature>
<evidence type="ECO:0000256" key="1">
    <source>
        <dbReference type="SAM" id="Phobius"/>
    </source>
</evidence>
<protein>
    <submittedName>
        <fullName evidence="2">Uncharacterized protein</fullName>
    </submittedName>
</protein>
<keyword evidence="1" id="KW-0812">Transmembrane</keyword>
<evidence type="ECO:0000313" key="3">
    <source>
        <dbReference type="Proteomes" id="UP000323506"/>
    </source>
</evidence>
<proteinExistence type="predicted"/>
<dbReference type="Proteomes" id="UP000323506">
    <property type="component" value="Chromosome A12"/>
</dbReference>
<reference evidence="2 3" key="1">
    <citation type="submission" date="2019-06" db="EMBL/GenBank/DDBJ databases">
        <title>WGS assembly of Gossypium darwinii.</title>
        <authorList>
            <person name="Chen Z.J."/>
            <person name="Sreedasyam A."/>
            <person name="Ando A."/>
            <person name="Song Q."/>
            <person name="De L."/>
            <person name="Hulse-Kemp A."/>
            <person name="Ding M."/>
            <person name="Ye W."/>
            <person name="Kirkbride R."/>
            <person name="Jenkins J."/>
            <person name="Plott C."/>
            <person name="Lovell J."/>
            <person name="Lin Y.-M."/>
            <person name="Vaughn R."/>
            <person name="Liu B."/>
            <person name="Li W."/>
            <person name="Simpson S."/>
            <person name="Scheffler B."/>
            <person name="Saski C."/>
            <person name="Grover C."/>
            <person name="Hu G."/>
            <person name="Conover J."/>
            <person name="Carlson J."/>
            <person name="Shu S."/>
            <person name="Boston L."/>
            <person name="Williams M."/>
            <person name="Peterson D."/>
            <person name="Mcgee K."/>
            <person name="Jones D."/>
            <person name="Wendel J."/>
            <person name="Stelly D."/>
            <person name="Grimwood J."/>
            <person name="Schmutz J."/>
        </authorList>
    </citation>
    <scope>NUCLEOTIDE SEQUENCE [LARGE SCALE GENOMIC DNA]</scope>
    <source>
        <strain evidence="2">1808015.09</strain>
    </source>
</reference>
<organism evidence="2 3">
    <name type="scientific">Gossypium darwinii</name>
    <name type="common">Darwin's cotton</name>
    <name type="synonym">Gossypium barbadense var. darwinii</name>
    <dbReference type="NCBI Taxonomy" id="34276"/>
    <lineage>
        <taxon>Eukaryota</taxon>
        <taxon>Viridiplantae</taxon>
        <taxon>Streptophyta</taxon>
        <taxon>Embryophyta</taxon>
        <taxon>Tracheophyta</taxon>
        <taxon>Spermatophyta</taxon>
        <taxon>Magnoliopsida</taxon>
        <taxon>eudicotyledons</taxon>
        <taxon>Gunneridae</taxon>
        <taxon>Pentapetalae</taxon>
        <taxon>rosids</taxon>
        <taxon>malvids</taxon>
        <taxon>Malvales</taxon>
        <taxon>Malvaceae</taxon>
        <taxon>Malvoideae</taxon>
        <taxon>Gossypium</taxon>
    </lineage>
</organism>
<evidence type="ECO:0000313" key="2">
    <source>
        <dbReference type="EMBL" id="TYG91024.1"/>
    </source>
</evidence>
<keyword evidence="1" id="KW-1133">Transmembrane helix</keyword>